<evidence type="ECO:0008006" key="4">
    <source>
        <dbReference type="Google" id="ProtNLM"/>
    </source>
</evidence>
<gene>
    <name evidence="2" type="ORF">AJ80_05431</name>
</gene>
<protein>
    <recommendedName>
        <fullName evidence="4">Secreted protein</fullName>
    </recommendedName>
</protein>
<accession>A0A2B7Y3W4</accession>
<dbReference type="Proteomes" id="UP000224634">
    <property type="component" value="Unassembled WGS sequence"/>
</dbReference>
<evidence type="ECO:0000313" key="3">
    <source>
        <dbReference type="Proteomes" id="UP000224634"/>
    </source>
</evidence>
<proteinExistence type="predicted"/>
<sequence>MKFSRDLFTAIALCALPSTLAAWTNLTLSDYKLSVTGYSSVIADLDKALPIRSVKEVLASANHENPDSSPKVKNLLTSFTWENVPGYNDASGLKWFPQGVTTSADATETGAYNGDVVNLVSWHCDYYYLGKRGSRISFINMNEGVKRAYRNVLLVEPTTGGAEPNFQAIAGLHAGGIFWYGDFLYVASTNTGVRVFDLRHIYEVSEGNGIGRVGSGYQAFGYDYVLPQVRSYNWVPKTGVDNFRWSYIGLDRTSSPARMIAGEYNTGAPNRLIHFDLDSSTKLLSADSQGVATASQAVSHGLTKIQGTVTINDKYYMTQSGGSLWTFSWKDGEIQNKDVFPSVPQDLSYQAGYGLWGLMEMPWNRHVFAIDHKKF</sequence>
<organism evidence="2 3">
    <name type="scientific">Polytolypa hystricis (strain UAMH7299)</name>
    <dbReference type="NCBI Taxonomy" id="1447883"/>
    <lineage>
        <taxon>Eukaryota</taxon>
        <taxon>Fungi</taxon>
        <taxon>Dikarya</taxon>
        <taxon>Ascomycota</taxon>
        <taxon>Pezizomycotina</taxon>
        <taxon>Eurotiomycetes</taxon>
        <taxon>Eurotiomycetidae</taxon>
        <taxon>Onygenales</taxon>
        <taxon>Onygenales incertae sedis</taxon>
        <taxon>Polytolypa</taxon>
    </lineage>
</organism>
<reference evidence="2 3" key="1">
    <citation type="submission" date="2017-10" db="EMBL/GenBank/DDBJ databases">
        <title>Comparative genomics in systemic dimorphic fungi from Ajellomycetaceae.</title>
        <authorList>
            <person name="Munoz J.F."/>
            <person name="Mcewen J.G."/>
            <person name="Clay O.K."/>
            <person name="Cuomo C.A."/>
        </authorList>
    </citation>
    <scope>NUCLEOTIDE SEQUENCE [LARGE SCALE GENOMIC DNA]</scope>
    <source>
        <strain evidence="2 3">UAMH7299</strain>
    </source>
</reference>
<feature type="signal peptide" evidence="1">
    <location>
        <begin position="1"/>
        <end position="21"/>
    </location>
</feature>
<dbReference type="AlphaFoldDB" id="A0A2B7Y3W4"/>
<keyword evidence="3" id="KW-1185">Reference proteome</keyword>
<keyword evidence="1" id="KW-0732">Signal</keyword>
<dbReference type="OrthoDB" id="9983241at2759"/>
<feature type="chain" id="PRO_5013151891" description="Secreted protein" evidence="1">
    <location>
        <begin position="22"/>
        <end position="375"/>
    </location>
</feature>
<comment type="caution">
    <text evidence="2">The sequence shown here is derived from an EMBL/GenBank/DDBJ whole genome shotgun (WGS) entry which is preliminary data.</text>
</comment>
<dbReference type="STRING" id="1447883.A0A2B7Y3W4"/>
<evidence type="ECO:0000256" key="1">
    <source>
        <dbReference type="SAM" id="SignalP"/>
    </source>
</evidence>
<dbReference type="EMBL" id="PDNA01000080">
    <property type="protein sequence ID" value="PGH15723.1"/>
    <property type="molecule type" value="Genomic_DNA"/>
</dbReference>
<evidence type="ECO:0000313" key="2">
    <source>
        <dbReference type="EMBL" id="PGH15723.1"/>
    </source>
</evidence>
<name>A0A2B7Y3W4_POLH7</name>